<evidence type="ECO:0000313" key="2">
    <source>
        <dbReference type="EMBL" id="KYK61484.1"/>
    </source>
</evidence>
<sequence>MASGSGLPNEPIYTLETTFDSSAVVRKALARGFSRDEAEFIASIALQQVRELSAKKSDGSTVSSIEIAEAIRQYAIDEVDKEKAKDKSEQQAAARGQYVDAIEEPDQNENGDGESEKRKVCRALTDHDDMRRQSKRYKFAGGSRLAEHFHPNGGFPYDLGGGIDKLRLRIHHGHVDLITALCRHLELAVELAKHMRPEDILKMYSISRAFHDALDSHLLSSVRQIIAYRAPEAGRVFSFKMYRSLLVQDPVGRRWADQMTDADARLYDSTAKQVRTIPGLRYLQLVLTRDRCCREILALLARHGHRTPPGTYGTLLRIWLVMDVPTSMQRKALMRNRKLWTDIDLYNGQLFVLKLAMHFNDPVLGMPTVEIPRVILGQRGLYFLWQVLVQKRFTTPLEIIQSKVRYDFVAPASWNAQGLFNQHVYGVPFDEVGLGQLEAWGQGECHLMRIDELIPLEAIVRGVELDRHLVHMMTWGYFHHDTGANIVPSEDEMYVSDEEMTLGHMDTSKMWQPKHARKNRWHTLNDAQKQEILDDDDDERLCILAWAEQNPDRIVDMSGGVPEDAAPSLEDEINRGFFVRRPPKHRAAQQQQQTQQPPAADDAQGWAEFSHRVRVGLPKDLSGDSLLPQQADQPCPQDEHDWDWAAWLAQEQSDKDAVAAHPVLSTSQFGNGSRVDGEEDVFSRDMDVGGDNGENEGESADDGDEVVDDELQLWDEEDMEIFIENFFAHVHMEGVEHQ</sequence>
<protein>
    <recommendedName>
        <fullName evidence="4">Histidine kinase group protein</fullName>
    </recommendedName>
</protein>
<organism evidence="2 3">
    <name type="scientific">Drechmeria coniospora</name>
    <name type="common">Nematophagous fungus</name>
    <name type="synonym">Meria coniospora</name>
    <dbReference type="NCBI Taxonomy" id="98403"/>
    <lineage>
        <taxon>Eukaryota</taxon>
        <taxon>Fungi</taxon>
        <taxon>Dikarya</taxon>
        <taxon>Ascomycota</taxon>
        <taxon>Pezizomycotina</taxon>
        <taxon>Sordariomycetes</taxon>
        <taxon>Hypocreomycetidae</taxon>
        <taxon>Hypocreales</taxon>
        <taxon>Ophiocordycipitaceae</taxon>
        <taxon>Drechmeria</taxon>
    </lineage>
</organism>
<feature type="region of interest" description="Disordered" evidence="1">
    <location>
        <begin position="582"/>
        <end position="604"/>
    </location>
</feature>
<gene>
    <name evidence="2" type="ORF">DCS_02626</name>
</gene>
<keyword evidence="3" id="KW-1185">Reference proteome</keyword>
<comment type="caution">
    <text evidence="2">The sequence shown here is derived from an EMBL/GenBank/DDBJ whole genome shotgun (WGS) entry which is preliminary data.</text>
</comment>
<dbReference type="EMBL" id="LAYC01000001">
    <property type="protein sequence ID" value="KYK61484.1"/>
    <property type="molecule type" value="Genomic_DNA"/>
</dbReference>
<feature type="compositionally biased region" description="Acidic residues" evidence="1">
    <location>
        <begin position="101"/>
        <end position="113"/>
    </location>
</feature>
<feature type="compositionally biased region" description="Low complexity" evidence="1">
    <location>
        <begin position="588"/>
        <end position="604"/>
    </location>
</feature>
<feature type="region of interest" description="Disordered" evidence="1">
    <location>
        <begin position="683"/>
        <end position="706"/>
    </location>
</feature>
<feature type="region of interest" description="Disordered" evidence="1">
    <location>
        <begin position="80"/>
        <end position="118"/>
    </location>
</feature>
<evidence type="ECO:0008006" key="4">
    <source>
        <dbReference type="Google" id="ProtNLM"/>
    </source>
</evidence>
<dbReference type="STRING" id="98403.A0A151GWL0"/>
<dbReference type="RefSeq" id="XP_040660836.1">
    <property type="nucleotide sequence ID" value="XM_040799953.1"/>
</dbReference>
<accession>A0A151GWL0</accession>
<evidence type="ECO:0000256" key="1">
    <source>
        <dbReference type="SAM" id="MobiDB-lite"/>
    </source>
</evidence>
<name>A0A151GWL0_DRECN</name>
<dbReference type="GeneID" id="63715269"/>
<proteinExistence type="predicted"/>
<evidence type="ECO:0000313" key="3">
    <source>
        <dbReference type="Proteomes" id="UP000076580"/>
    </source>
</evidence>
<reference evidence="2 3" key="1">
    <citation type="journal article" date="2016" name="Sci. Rep.">
        <title>Insights into Adaptations to a Near-Obligate Nematode Endoparasitic Lifestyle from the Finished Genome of Drechmeria coniospora.</title>
        <authorList>
            <person name="Zhang L."/>
            <person name="Zhou Z."/>
            <person name="Guo Q."/>
            <person name="Fokkens L."/>
            <person name="Miskei M."/>
            <person name="Pocsi I."/>
            <person name="Zhang W."/>
            <person name="Chen M."/>
            <person name="Wang L."/>
            <person name="Sun Y."/>
            <person name="Donzelli B.G."/>
            <person name="Gibson D.M."/>
            <person name="Nelson D.R."/>
            <person name="Luo J.G."/>
            <person name="Rep M."/>
            <person name="Liu H."/>
            <person name="Yang S."/>
            <person name="Wang J."/>
            <person name="Krasnoff S.B."/>
            <person name="Xu Y."/>
            <person name="Molnar I."/>
            <person name="Lin M."/>
        </authorList>
    </citation>
    <scope>NUCLEOTIDE SEQUENCE [LARGE SCALE GENOMIC DNA]</scope>
    <source>
        <strain evidence="2 3">ARSEF 6962</strain>
    </source>
</reference>
<dbReference type="AlphaFoldDB" id="A0A151GWL0"/>
<feature type="compositionally biased region" description="Acidic residues" evidence="1">
    <location>
        <begin position="693"/>
        <end position="706"/>
    </location>
</feature>
<feature type="compositionally biased region" description="Basic and acidic residues" evidence="1">
    <location>
        <begin position="80"/>
        <end position="89"/>
    </location>
</feature>
<dbReference type="InParanoid" id="A0A151GWL0"/>
<dbReference type="Proteomes" id="UP000076580">
    <property type="component" value="Chromosome 01"/>
</dbReference>